<dbReference type="GO" id="GO:0003959">
    <property type="term" value="F:NADPH dehydrogenase activity"/>
    <property type="evidence" value="ECO:0007669"/>
    <property type="project" value="TreeGrafter"/>
</dbReference>
<proteinExistence type="predicted"/>
<dbReference type="PANTHER" id="PTHR22893">
    <property type="entry name" value="NADH OXIDOREDUCTASE-RELATED"/>
    <property type="match status" value="1"/>
</dbReference>
<dbReference type="PANTHER" id="PTHR22893:SF91">
    <property type="entry name" value="NADPH DEHYDROGENASE 2-RELATED"/>
    <property type="match status" value="1"/>
</dbReference>
<organism evidence="2 3">
    <name type="scientific">Stereum hirsutum (strain FP-91666)</name>
    <name type="common">White-rot fungus</name>
    <dbReference type="NCBI Taxonomy" id="721885"/>
    <lineage>
        <taxon>Eukaryota</taxon>
        <taxon>Fungi</taxon>
        <taxon>Dikarya</taxon>
        <taxon>Basidiomycota</taxon>
        <taxon>Agaricomycotina</taxon>
        <taxon>Agaricomycetes</taxon>
        <taxon>Russulales</taxon>
        <taxon>Stereaceae</taxon>
        <taxon>Stereum</taxon>
    </lineage>
</organism>
<dbReference type="KEGG" id="shs:STEHIDRAFT_68797"/>
<dbReference type="OMA" id="HCPGIYQ"/>
<gene>
    <name evidence="2" type="ORF">STEHIDRAFT_68797</name>
</gene>
<evidence type="ECO:0000259" key="1">
    <source>
        <dbReference type="Pfam" id="PF00724"/>
    </source>
</evidence>
<dbReference type="GO" id="GO:0010181">
    <property type="term" value="F:FMN binding"/>
    <property type="evidence" value="ECO:0007669"/>
    <property type="project" value="InterPro"/>
</dbReference>
<evidence type="ECO:0000313" key="2">
    <source>
        <dbReference type="EMBL" id="EIM80039.1"/>
    </source>
</evidence>
<sequence>MSNLFSPIKIGDITLSHRVALAALGRFRSDASHVHSSGHGFTYYTQRATPGGLLITEATPVHPRAGGYAHNSAITTEAQIAAWKKIVDGVHAKGGFIFMQIWAMGRAARPDILKAQDPSWDVVSASPLYYPETDTMPRELTIPEIREFVAYHAEAAHNAVHLAGFDGVEIHAGNGYLIDSFLKDVSNWRTDEYGGSIEARCRFALEVIDAIVKEVGEKRTGIRLSPFFKGNQMDIPDPVPTFSHLVSRIGSLHPNLAYIHSTEPRVDGTYGVVDDFQTLAPDVGSGNNFIRELWGERPFLVDGGFKADTALLDAEKHPWDVVAFGRMFLANPDLPRRIKEGIELNVYDRSTFYTPETPVGYIDYPFAEEVQAKRQPSQTEI</sequence>
<dbReference type="EMBL" id="JH687400">
    <property type="protein sequence ID" value="EIM80039.1"/>
    <property type="molecule type" value="Genomic_DNA"/>
</dbReference>
<dbReference type="InterPro" id="IPR045247">
    <property type="entry name" value="Oye-like"/>
</dbReference>
<name>R7RXI4_STEHR</name>
<dbReference type="GeneID" id="18806463"/>
<feature type="domain" description="NADH:flavin oxidoreductase/NADH oxidase N-terminal" evidence="1">
    <location>
        <begin position="3"/>
        <end position="345"/>
    </location>
</feature>
<keyword evidence="3" id="KW-1185">Reference proteome</keyword>
<dbReference type="Pfam" id="PF00724">
    <property type="entry name" value="Oxidored_FMN"/>
    <property type="match status" value="1"/>
</dbReference>
<dbReference type="Proteomes" id="UP000053927">
    <property type="component" value="Unassembled WGS sequence"/>
</dbReference>
<reference evidence="3" key="1">
    <citation type="journal article" date="2012" name="Science">
        <title>The Paleozoic origin of enzymatic lignin decomposition reconstructed from 31 fungal genomes.</title>
        <authorList>
            <person name="Floudas D."/>
            <person name="Binder M."/>
            <person name="Riley R."/>
            <person name="Barry K."/>
            <person name="Blanchette R.A."/>
            <person name="Henrissat B."/>
            <person name="Martinez A.T."/>
            <person name="Otillar R."/>
            <person name="Spatafora J.W."/>
            <person name="Yadav J.S."/>
            <person name="Aerts A."/>
            <person name="Benoit I."/>
            <person name="Boyd A."/>
            <person name="Carlson A."/>
            <person name="Copeland A."/>
            <person name="Coutinho P.M."/>
            <person name="de Vries R.P."/>
            <person name="Ferreira P."/>
            <person name="Findley K."/>
            <person name="Foster B."/>
            <person name="Gaskell J."/>
            <person name="Glotzer D."/>
            <person name="Gorecki P."/>
            <person name="Heitman J."/>
            <person name="Hesse C."/>
            <person name="Hori C."/>
            <person name="Igarashi K."/>
            <person name="Jurgens J.A."/>
            <person name="Kallen N."/>
            <person name="Kersten P."/>
            <person name="Kohler A."/>
            <person name="Kuees U."/>
            <person name="Kumar T.K.A."/>
            <person name="Kuo A."/>
            <person name="LaButti K."/>
            <person name="Larrondo L.F."/>
            <person name="Lindquist E."/>
            <person name="Ling A."/>
            <person name="Lombard V."/>
            <person name="Lucas S."/>
            <person name="Lundell T."/>
            <person name="Martin R."/>
            <person name="McLaughlin D.J."/>
            <person name="Morgenstern I."/>
            <person name="Morin E."/>
            <person name="Murat C."/>
            <person name="Nagy L.G."/>
            <person name="Nolan M."/>
            <person name="Ohm R.A."/>
            <person name="Patyshakuliyeva A."/>
            <person name="Rokas A."/>
            <person name="Ruiz-Duenas F.J."/>
            <person name="Sabat G."/>
            <person name="Salamov A."/>
            <person name="Samejima M."/>
            <person name="Schmutz J."/>
            <person name="Slot J.C."/>
            <person name="St John F."/>
            <person name="Stenlid J."/>
            <person name="Sun H."/>
            <person name="Sun S."/>
            <person name="Syed K."/>
            <person name="Tsang A."/>
            <person name="Wiebenga A."/>
            <person name="Young D."/>
            <person name="Pisabarro A."/>
            <person name="Eastwood D.C."/>
            <person name="Martin F."/>
            <person name="Cullen D."/>
            <person name="Grigoriev I.V."/>
            <person name="Hibbett D.S."/>
        </authorList>
    </citation>
    <scope>NUCLEOTIDE SEQUENCE [LARGE SCALE GENOMIC DNA]</scope>
    <source>
        <strain evidence="3">FP-91666</strain>
    </source>
</reference>
<dbReference type="SUPFAM" id="SSF51395">
    <property type="entry name" value="FMN-linked oxidoreductases"/>
    <property type="match status" value="1"/>
</dbReference>
<dbReference type="CDD" id="cd02933">
    <property type="entry name" value="OYE_like_FMN"/>
    <property type="match status" value="1"/>
</dbReference>
<dbReference type="InterPro" id="IPR001155">
    <property type="entry name" value="OxRdtase_FMN_N"/>
</dbReference>
<dbReference type="eggNOG" id="KOG0134">
    <property type="taxonomic scope" value="Eukaryota"/>
</dbReference>
<dbReference type="Gene3D" id="3.20.20.70">
    <property type="entry name" value="Aldolase class I"/>
    <property type="match status" value="1"/>
</dbReference>
<protein>
    <submittedName>
        <fullName evidence="2">FMN-linked oxidoreductase</fullName>
    </submittedName>
</protein>
<evidence type="ECO:0000313" key="3">
    <source>
        <dbReference type="Proteomes" id="UP000053927"/>
    </source>
</evidence>
<accession>R7RXI4</accession>
<dbReference type="RefSeq" id="XP_007310859.1">
    <property type="nucleotide sequence ID" value="XM_007310797.1"/>
</dbReference>
<dbReference type="AlphaFoldDB" id="R7RXI4"/>
<dbReference type="OrthoDB" id="276546at2759"/>
<dbReference type="InterPro" id="IPR013785">
    <property type="entry name" value="Aldolase_TIM"/>
</dbReference>